<gene>
    <name evidence="1" type="ORF">HETIRDRAFT_453396</name>
</gene>
<organism evidence="1 2">
    <name type="scientific">Heterobasidion irregulare (strain TC 32-1)</name>
    <dbReference type="NCBI Taxonomy" id="747525"/>
    <lineage>
        <taxon>Eukaryota</taxon>
        <taxon>Fungi</taxon>
        <taxon>Dikarya</taxon>
        <taxon>Basidiomycota</taxon>
        <taxon>Agaricomycotina</taxon>
        <taxon>Agaricomycetes</taxon>
        <taxon>Russulales</taxon>
        <taxon>Bondarzewiaceae</taxon>
        <taxon>Heterobasidion</taxon>
        <taxon>Heterobasidion annosum species complex</taxon>
    </lineage>
</organism>
<accession>W4JZE2</accession>
<name>W4JZE2_HETIT</name>
<dbReference type="KEGG" id="hir:HETIRDRAFT_453396"/>
<evidence type="ECO:0000313" key="1">
    <source>
        <dbReference type="EMBL" id="ETW78824.1"/>
    </source>
</evidence>
<evidence type="ECO:0000313" key="2">
    <source>
        <dbReference type="Proteomes" id="UP000030671"/>
    </source>
</evidence>
<keyword evidence="2" id="KW-1185">Reference proteome</keyword>
<dbReference type="Proteomes" id="UP000030671">
    <property type="component" value="Unassembled WGS sequence"/>
</dbReference>
<reference evidence="1 2" key="1">
    <citation type="journal article" date="2012" name="New Phytol.">
        <title>Insight into trade-off between wood decay and parasitism from the genome of a fungal forest pathogen.</title>
        <authorList>
            <person name="Olson A."/>
            <person name="Aerts A."/>
            <person name="Asiegbu F."/>
            <person name="Belbahri L."/>
            <person name="Bouzid O."/>
            <person name="Broberg A."/>
            <person name="Canback B."/>
            <person name="Coutinho P.M."/>
            <person name="Cullen D."/>
            <person name="Dalman K."/>
            <person name="Deflorio G."/>
            <person name="van Diepen L.T."/>
            <person name="Dunand C."/>
            <person name="Duplessis S."/>
            <person name="Durling M."/>
            <person name="Gonthier P."/>
            <person name="Grimwood J."/>
            <person name="Fossdal C.G."/>
            <person name="Hansson D."/>
            <person name="Henrissat B."/>
            <person name="Hietala A."/>
            <person name="Himmelstrand K."/>
            <person name="Hoffmeister D."/>
            <person name="Hogberg N."/>
            <person name="James T.Y."/>
            <person name="Karlsson M."/>
            <person name="Kohler A."/>
            <person name="Kues U."/>
            <person name="Lee Y.H."/>
            <person name="Lin Y.C."/>
            <person name="Lind M."/>
            <person name="Lindquist E."/>
            <person name="Lombard V."/>
            <person name="Lucas S."/>
            <person name="Lunden K."/>
            <person name="Morin E."/>
            <person name="Murat C."/>
            <person name="Park J."/>
            <person name="Raffaello T."/>
            <person name="Rouze P."/>
            <person name="Salamov A."/>
            <person name="Schmutz J."/>
            <person name="Solheim H."/>
            <person name="Stahlberg J."/>
            <person name="Velez H."/>
            <person name="de Vries R.P."/>
            <person name="Wiebenga A."/>
            <person name="Woodward S."/>
            <person name="Yakovlev I."/>
            <person name="Garbelotto M."/>
            <person name="Martin F."/>
            <person name="Grigoriev I.V."/>
            <person name="Stenlid J."/>
        </authorList>
    </citation>
    <scope>NUCLEOTIDE SEQUENCE [LARGE SCALE GENOMIC DNA]</scope>
    <source>
        <strain evidence="1 2">TC 32-1</strain>
    </source>
</reference>
<proteinExistence type="predicted"/>
<dbReference type="RefSeq" id="XP_009549124.1">
    <property type="nucleotide sequence ID" value="XM_009550829.1"/>
</dbReference>
<dbReference type="GeneID" id="20676376"/>
<sequence>MTEKPVMAVAPCRGRARAPSRAARTQSASRLTSAVVRISHRLTLRGRPSSHSIISPITPRSGTTRAGGAVRAAWVSARVRLVDPPPPCAPNRVHRTLRSQAVWGVGPARSLGHVRGRCSAALRSRHRGSARCFCEPSASLRAAARY</sequence>
<dbReference type="HOGENOM" id="CLU_1777705_0_0_1"/>
<dbReference type="InParanoid" id="W4JZE2"/>
<dbReference type="EMBL" id="KI925461">
    <property type="protein sequence ID" value="ETW78824.1"/>
    <property type="molecule type" value="Genomic_DNA"/>
</dbReference>
<dbReference type="AlphaFoldDB" id="W4JZE2"/>
<protein>
    <submittedName>
        <fullName evidence="1">Uncharacterized protein</fullName>
    </submittedName>
</protein>